<dbReference type="CDD" id="cd10918">
    <property type="entry name" value="CE4_NodB_like_5s_6s"/>
    <property type="match status" value="1"/>
</dbReference>
<dbReference type="InterPro" id="IPR011330">
    <property type="entry name" value="Glyco_hydro/deAcase_b/a-brl"/>
</dbReference>
<keyword evidence="3" id="KW-0378">Hydrolase</keyword>
<dbReference type="InterPro" id="IPR002509">
    <property type="entry name" value="NODB_dom"/>
</dbReference>
<dbReference type="PROSITE" id="PS51677">
    <property type="entry name" value="NODB"/>
    <property type="match status" value="1"/>
</dbReference>
<dbReference type="PANTHER" id="PTHR34216:SF7">
    <property type="entry name" value="POLY-BETA-1,6-N-ACETYL-D-GLUCOSAMINE N-DEACETYLASE"/>
    <property type="match status" value="1"/>
</dbReference>
<dbReference type="AlphaFoldDB" id="T1DBA6"/>
<name>T1DBA6_9ZZZZ</name>
<feature type="non-terminal residue" evidence="3">
    <location>
        <position position="1"/>
    </location>
</feature>
<dbReference type="GO" id="GO:0005975">
    <property type="term" value="P:carbohydrate metabolic process"/>
    <property type="evidence" value="ECO:0007669"/>
    <property type="project" value="InterPro"/>
</dbReference>
<sequence length="129" mass="14259">LVRHPGWMDWDQVRSLREDFEVGAHTDLHVDLGTLEATSVRTELSRCRAKFEAELGVSPTLFAYPFGGRENISPASLALVREAGFHCCLGAFGGVNSPDADPFRLNRINVGGWFATPHQLGLEILLRRA</sequence>
<evidence type="ECO:0000259" key="2">
    <source>
        <dbReference type="PROSITE" id="PS51677"/>
    </source>
</evidence>
<reference evidence="3" key="1">
    <citation type="submission" date="2013-08" db="EMBL/GenBank/DDBJ databases">
        <authorList>
            <person name="Mendez C."/>
            <person name="Richter M."/>
            <person name="Ferrer M."/>
            <person name="Sanchez J."/>
        </authorList>
    </citation>
    <scope>NUCLEOTIDE SEQUENCE</scope>
</reference>
<dbReference type="Pfam" id="PF01522">
    <property type="entry name" value="Polysacc_deac_1"/>
    <property type="match status" value="1"/>
</dbReference>
<protein>
    <submittedName>
        <fullName evidence="3">Polysaccharide deacetylase domain protein</fullName>
        <ecNumber evidence="3">3.-.-.-</ecNumber>
    </submittedName>
</protein>
<organism evidence="3">
    <name type="scientific">mine drainage metagenome</name>
    <dbReference type="NCBI Taxonomy" id="410659"/>
    <lineage>
        <taxon>unclassified sequences</taxon>
        <taxon>metagenomes</taxon>
        <taxon>ecological metagenomes</taxon>
    </lineage>
</organism>
<dbReference type="EC" id="3.-.-.-" evidence="3"/>
<dbReference type="SUPFAM" id="SSF88713">
    <property type="entry name" value="Glycoside hydrolase/deacetylase"/>
    <property type="match status" value="1"/>
</dbReference>
<dbReference type="InterPro" id="IPR051398">
    <property type="entry name" value="Polysacch_Deacetylase"/>
</dbReference>
<keyword evidence="1" id="KW-0732">Signal</keyword>
<dbReference type="PANTHER" id="PTHR34216">
    <property type="match status" value="1"/>
</dbReference>
<gene>
    <name evidence="3" type="ORF">B1A_02117</name>
</gene>
<dbReference type="GO" id="GO:0016810">
    <property type="term" value="F:hydrolase activity, acting on carbon-nitrogen (but not peptide) bonds"/>
    <property type="evidence" value="ECO:0007669"/>
    <property type="project" value="InterPro"/>
</dbReference>
<accession>T1DBA6</accession>
<reference evidence="3" key="2">
    <citation type="journal article" date="2014" name="ISME J.">
        <title>Microbial stratification in low pH oxic and suboxic macroscopic growths along an acid mine drainage.</title>
        <authorList>
            <person name="Mendez-Garcia C."/>
            <person name="Mesa V."/>
            <person name="Sprenger R.R."/>
            <person name="Richter M."/>
            <person name="Diez M.S."/>
            <person name="Solano J."/>
            <person name="Bargiela R."/>
            <person name="Golyshina O.V."/>
            <person name="Manteca A."/>
            <person name="Ramos J.L."/>
            <person name="Gallego J.R."/>
            <person name="Llorente I."/>
            <person name="Martins Dos Santos V.A."/>
            <person name="Jensen O.N."/>
            <person name="Pelaez A.I."/>
            <person name="Sanchez J."/>
            <person name="Ferrer M."/>
        </authorList>
    </citation>
    <scope>NUCLEOTIDE SEQUENCE</scope>
</reference>
<dbReference type="EMBL" id="AUZX01001585">
    <property type="protein sequence ID" value="EQD78719.1"/>
    <property type="molecule type" value="Genomic_DNA"/>
</dbReference>
<evidence type="ECO:0000313" key="3">
    <source>
        <dbReference type="EMBL" id="EQD78719.1"/>
    </source>
</evidence>
<evidence type="ECO:0000256" key="1">
    <source>
        <dbReference type="ARBA" id="ARBA00022729"/>
    </source>
</evidence>
<dbReference type="Gene3D" id="3.20.20.370">
    <property type="entry name" value="Glycoside hydrolase/deacetylase"/>
    <property type="match status" value="1"/>
</dbReference>
<feature type="domain" description="NodB homology" evidence="2">
    <location>
        <begin position="1"/>
        <end position="129"/>
    </location>
</feature>
<comment type="caution">
    <text evidence="3">The sequence shown here is derived from an EMBL/GenBank/DDBJ whole genome shotgun (WGS) entry which is preliminary data.</text>
</comment>
<proteinExistence type="predicted"/>